<dbReference type="InterPro" id="IPR017721">
    <property type="entry name" value="IorA"/>
</dbReference>
<feature type="domain" description="Pyruvate flavodoxin/ferredoxin oxidoreductase pyrimidine binding" evidence="3">
    <location>
        <begin position="33"/>
        <end position="189"/>
    </location>
</feature>
<feature type="domain" description="Thiamine pyrophosphate enzyme TPP-binding" evidence="4">
    <location>
        <begin position="403"/>
        <end position="543"/>
    </location>
</feature>
<evidence type="ECO:0000313" key="5">
    <source>
        <dbReference type="EMBL" id="MFC1852845.1"/>
    </source>
</evidence>
<gene>
    <name evidence="5" type="ORF">ACFL27_21820</name>
</gene>
<dbReference type="InterPro" id="IPR002880">
    <property type="entry name" value="Pyrv_Fd/Flavodoxin_OxRdtase_N"/>
</dbReference>
<keyword evidence="2" id="KW-0560">Oxidoreductase</keyword>
<name>A0ABV6Z328_UNCC1</name>
<dbReference type="CDD" id="cd07034">
    <property type="entry name" value="TPP_PYR_PFOR_IOR-alpha_like"/>
    <property type="match status" value="1"/>
</dbReference>
<feature type="non-terminal residue" evidence="5">
    <location>
        <position position="574"/>
    </location>
</feature>
<organism evidence="5 6">
    <name type="scientific">candidate division CSSED10-310 bacterium</name>
    <dbReference type="NCBI Taxonomy" id="2855610"/>
    <lineage>
        <taxon>Bacteria</taxon>
        <taxon>Bacteria division CSSED10-310</taxon>
    </lineage>
</organism>
<protein>
    <submittedName>
        <fullName evidence="5">Thiamine pyrophosphate-dependent enzyme</fullName>
    </submittedName>
</protein>
<dbReference type="SUPFAM" id="SSF52518">
    <property type="entry name" value="Thiamin diphosphate-binding fold (THDP-binding)"/>
    <property type="match status" value="2"/>
</dbReference>
<dbReference type="EMBL" id="JBHPBY010000377">
    <property type="protein sequence ID" value="MFC1852845.1"/>
    <property type="molecule type" value="Genomic_DNA"/>
</dbReference>
<evidence type="ECO:0000256" key="2">
    <source>
        <dbReference type="ARBA" id="ARBA00023002"/>
    </source>
</evidence>
<evidence type="ECO:0000259" key="3">
    <source>
        <dbReference type="Pfam" id="PF01855"/>
    </source>
</evidence>
<dbReference type="InterPro" id="IPR029061">
    <property type="entry name" value="THDP-binding"/>
</dbReference>
<dbReference type="PANTHER" id="PTHR43710">
    <property type="entry name" value="2-HYDROXYACYL-COA LYASE"/>
    <property type="match status" value="1"/>
</dbReference>
<proteinExistence type="predicted"/>
<dbReference type="Pfam" id="PF02775">
    <property type="entry name" value="TPP_enzyme_C"/>
    <property type="match status" value="1"/>
</dbReference>
<evidence type="ECO:0000256" key="1">
    <source>
        <dbReference type="ARBA" id="ARBA00022723"/>
    </source>
</evidence>
<dbReference type="CDD" id="cd02008">
    <property type="entry name" value="TPP_IOR_alpha"/>
    <property type="match status" value="1"/>
</dbReference>
<reference evidence="5 6" key="1">
    <citation type="submission" date="2024-09" db="EMBL/GenBank/DDBJ databases">
        <title>Laminarin stimulates single cell rates of sulfate reduction while oxygen inhibits transcriptomic activity in coastal marine sediment.</title>
        <authorList>
            <person name="Lindsay M."/>
            <person name="Orcutt B."/>
            <person name="Emerson D."/>
            <person name="Stepanauskas R."/>
            <person name="D'Angelo T."/>
        </authorList>
    </citation>
    <scope>NUCLEOTIDE SEQUENCE [LARGE SCALE GENOMIC DNA]</scope>
    <source>
        <strain evidence="5">SAG AM-311-K15</strain>
    </source>
</reference>
<accession>A0ABV6Z328</accession>
<dbReference type="InterPro" id="IPR045025">
    <property type="entry name" value="HACL1-like"/>
</dbReference>
<dbReference type="PANTHER" id="PTHR43710:SF7">
    <property type="entry name" value="INDOLEPYRUVATE OXIDOREDUCTASE SUBUNIT IORA"/>
    <property type="match status" value="1"/>
</dbReference>
<keyword evidence="1" id="KW-0479">Metal-binding</keyword>
<dbReference type="Gene3D" id="3.40.50.970">
    <property type="match status" value="2"/>
</dbReference>
<dbReference type="Proteomes" id="UP001594351">
    <property type="component" value="Unassembled WGS sequence"/>
</dbReference>
<evidence type="ECO:0000259" key="4">
    <source>
        <dbReference type="Pfam" id="PF02775"/>
    </source>
</evidence>
<dbReference type="Pfam" id="PF01855">
    <property type="entry name" value="POR_N"/>
    <property type="match status" value="1"/>
</dbReference>
<comment type="caution">
    <text evidence="5">The sequence shown here is derived from an EMBL/GenBank/DDBJ whole genome shotgun (WGS) entry which is preliminary data.</text>
</comment>
<dbReference type="PIRSF" id="PIRSF006439">
    <property type="entry name" value="Indolepyruvate_ferr_oxidored"/>
    <property type="match status" value="1"/>
</dbReference>
<keyword evidence="6" id="KW-1185">Reference proteome</keyword>
<sequence length="574" mass="62552">MSPKPRSNQPDPLLVDVEGHVESLLGNEAIVRGALESGVAFASGYPGTPSSEVTDSFARIAAQSGIHFEYSVNEKVALEMAFAASLAGSRSICAMKHLGLMSAGDPLSTIPYVGTVGGMVVVSAGDPSCLTSPNEQDQRHLSRMLQLPMFDPCTPRDAYDMTRFAFELSEACCLPVIMRITTRICHSRGLITYGRLLAPRTGSFKRDPQRFVPIPTNARRLRIELKERINTASELIDKSDFFRIEGQGKIVVLASGAPAATCADIIRESNLSSRVLLMTSQIIYPLPVTKLMAELRRAEQVLVVEELSPFLEDTVRALCQQFQINCEIYGKRTAHFPEEFEYEPEVIKRGLGKFLGVDLLPEQISADYPVPPRPPILCPGCPHRSTYFAARMAFGDEYLYFNDIGCYTLGYGPPLNTADALLCMGAAFTLAAGVSRVTGKRTVGFMGDSTFFHSGMPALLNALKENANMVAVILDNQVTAMTGFQESPSVQIVEGKPRRDVSIEAMIRGLGAPDVVTINPHDLPIAIAAFERARDSESVSVIIAEEPCPVYLARETGQDQGSVTYTIDHSICQT</sequence>
<evidence type="ECO:0000313" key="6">
    <source>
        <dbReference type="Proteomes" id="UP001594351"/>
    </source>
</evidence>
<dbReference type="InterPro" id="IPR011766">
    <property type="entry name" value="TPP_enzyme_TPP-bd"/>
</dbReference>